<dbReference type="CDD" id="cd06571">
    <property type="entry name" value="Bac_DnaA_C"/>
    <property type="match status" value="1"/>
</dbReference>
<dbReference type="InterPro" id="IPR010921">
    <property type="entry name" value="Trp_repressor/repl_initiator"/>
</dbReference>
<organism evidence="2">
    <name type="scientific">marine sediment metagenome</name>
    <dbReference type="NCBI Taxonomy" id="412755"/>
    <lineage>
        <taxon>unclassified sequences</taxon>
        <taxon>metagenomes</taxon>
        <taxon>ecological metagenomes</taxon>
    </lineage>
</organism>
<dbReference type="Pfam" id="PF08299">
    <property type="entry name" value="Bac_DnaA_C"/>
    <property type="match status" value="1"/>
</dbReference>
<protein>
    <recommendedName>
        <fullName evidence="1">Chromosomal replication initiator DnaA C-terminal domain-containing protein</fullName>
    </recommendedName>
</protein>
<dbReference type="GO" id="GO:0006270">
    <property type="term" value="P:DNA replication initiation"/>
    <property type="evidence" value="ECO:0007669"/>
    <property type="project" value="InterPro"/>
</dbReference>
<sequence length="138" mass="16250">KNPLENAYKGIALGSDSFIKGIEKRIKSFGKNREIQETKFEESYKAEDIISKIVEVFKVEKKEIFRKRRGNVYRQLTLYLLKRFTGLPLKEIGGLFDIDYTAVSQAFRRFEKRIKYDKKVLGMKEKTEEALTEKLCQK</sequence>
<dbReference type="AlphaFoldDB" id="X1CT29"/>
<dbReference type="SMART" id="SM00760">
    <property type="entry name" value="Bac_DnaA_C"/>
    <property type="match status" value="1"/>
</dbReference>
<dbReference type="GO" id="GO:0006275">
    <property type="term" value="P:regulation of DNA replication"/>
    <property type="evidence" value="ECO:0007669"/>
    <property type="project" value="InterPro"/>
</dbReference>
<reference evidence="2" key="1">
    <citation type="journal article" date="2014" name="Front. Microbiol.">
        <title>High frequency of phylogenetically diverse reductive dehalogenase-homologous genes in deep subseafloor sedimentary metagenomes.</title>
        <authorList>
            <person name="Kawai M."/>
            <person name="Futagami T."/>
            <person name="Toyoda A."/>
            <person name="Takaki Y."/>
            <person name="Nishi S."/>
            <person name="Hori S."/>
            <person name="Arai W."/>
            <person name="Tsubouchi T."/>
            <person name="Morono Y."/>
            <person name="Uchiyama I."/>
            <person name="Ito T."/>
            <person name="Fujiyama A."/>
            <person name="Inagaki F."/>
            <person name="Takami H."/>
        </authorList>
    </citation>
    <scope>NUCLEOTIDE SEQUENCE</scope>
    <source>
        <strain evidence="2">Expedition CK06-06</strain>
    </source>
</reference>
<name>X1CT29_9ZZZZ</name>
<dbReference type="GO" id="GO:0043565">
    <property type="term" value="F:sequence-specific DNA binding"/>
    <property type="evidence" value="ECO:0007669"/>
    <property type="project" value="InterPro"/>
</dbReference>
<dbReference type="Gene3D" id="1.10.1750.10">
    <property type="match status" value="1"/>
</dbReference>
<accession>X1CT29</accession>
<gene>
    <name evidence="2" type="ORF">S01H4_59837</name>
</gene>
<dbReference type="GO" id="GO:0005524">
    <property type="term" value="F:ATP binding"/>
    <property type="evidence" value="ECO:0007669"/>
    <property type="project" value="InterPro"/>
</dbReference>
<dbReference type="EMBL" id="BART01035160">
    <property type="protein sequence ID" value="GAH11606.1"/>
    <property type="molecule type" value="Genomic_DNA"/>
</dbReference>
<feature type="domain" description="Chromosomal replication initiator DnaA C-terminal" evidence="1">
    <location>
        <begin position="45"/>
        <end position="110"/>
    </location>
</feature>
<proteinExistence type="predicted"/>
<feature type="non-terminal residue" evidence="2">
    <location>
        <position position="1"/>
    </location>
</feature>
<dbReference type="InterPro" id="IPR013159">
    <property type="entry name" value="DnaA_C"/>
</dbReference>
<dbReference type="SUPFAM" id="SSF48295">
    <property type="entry name" value="TrpR-like"/>
    <property type="match status" value="1"/>
</dbReference>
<comment type="caution">
    <text evidence="2">The sequence shown here is derived from an EMBL/GenBank/DDBJ whole genome shotgun (WGS) entry which is preliminary data.</text>
</comment>
<evidence type="ECO:0000313" key="2">
    <source>
        <dbReference type="EMBL" id="GAH11606.1"/>
    </source>
</evidence>
<evidence type="ECO:0000259" key="1">
    <source>
        <dbReference type="SMART" id="SM00760"/>
    </source>
</evidence>